<dbReference type="AlphaFoldDB" id="A0A3S4JZV1"/>
<dbReference type="KEGG" id="clap:NCTC11466_02562"/>
<proteinExistence type="predicted"/>
<protein>
    <submittedName>
        <fullName evidence="1">Uncharacterized protein</fullName>
    </submittedName>
</protein>
<dbReference type="EMBL" id="LR134201">
    <property type="protein sequence ID" value="VEB98231.1"/>
    <property type="molecule type" value="Genomic_DNA"/>
</dbReference>
<evidence type="ECO:0000313" key="2">
    <source>
        <dbReference type="Proteomes" id="UP000274122"/>
    </source>
</evidence>
<organism evidence="1 2">
    <name type="scientific">Cedecea lapagei</name>
    <dbReference type="NCBI Taxonomy" id="158823"/>
    <lineage>
        <taxon>Bacteria</taxon>
        <taxon>Pseudomonadati</taxon>
        <taxon>Pseudomonadota</taxon>
        <taxon>Gammaproteobacteria</taxon>
        <taxon>Enterobacterales</taxon>
        <taxon>Enterobacteriaceae</taxon>
        <taxon>Cedecea</taxon>
    </lineage>
</organism>
<sequence>MPYRIGKHFSCYKEGKTGGNVHYPGSAGKGFAIICYIYLWQDNTPSGELLFSVKFYQFIY</sequence>
<reference evidence="1 2" key="1">
    <citation type="submission" date="2018-12" db="EMBL/GenBank/DDBJ databases">
        <authorList>
            <consortium name="Pathogen Informatics"/>
        </authorList>
    </citation>
    <scope>NUCLEOTIDE SEQUENCE [LARGE SCALE GENOMIC DNA]</scope>
    <source>
        <strain evidence="1 2">NCTC11466</strain>
    </source>
</reference>
<name>A0A3S4JZV1_9ENTR</name>
<accession>A0A3S4JZV1</accession>
<dbReference type="Proteomes" id="UP000274122">
    <property type="component" value="Chromosome"/>
</dbReference>
<keyword evidence="2" id="KW-1185">Reference proteome</keyword>
<evidence type="ECO:0000313" key="1">
    <source>
        <dbReference type="EMBL" id="VEB98231.1"/>
    </source>
</evidence>
<gene>
    <name evidence="1" type="ORF">NCTC11466_02562</name>
</gene>